<comment type="caution">
    <text evidence="2">The sequence shown here is derived from an EMBL/GenBank/DDBJ whole genome shotgun (WGS) entry which is preliminary data.</text>
</comment>
<evidence type="ECO:0000313" key="3">
    <source>
        <dbReference type="Proteomes" id="UP000060487"/>
    </source>
</evidence>
<sequence length="128" mass="13943">MIKTTYKKINAYTTKDGSEIRELMHPQVHGNKKQSLAEAIVKLNGQTSLHKHELTEEIYYFTAGRGLMTLGGDVFEVSAGDTVCIEPGTPHKLKNTGTVPIKVLCACVPPYSHEDTVIVTEPGMSAGQ</sequence>
<dbReference type="RefSeq" id="WP_085050937.1">
    <property type="nucleotide sequence ID" value="NZ_LNQR01000019.1"/>
</dbReference>
<feature type="domain" description="Cupin type-2" evidence="1">
    <location>
        <begin position="44"/>
        <end position="106"/>
    </location>
</feature>
<dbReference type="CDD" id="cd02214">
    <property type="entry name" value="cupin_MJ1618"/>
    <property type="match status" value="1"/>
</dbReference>
<accession>A0ABR5SIP4</accession>
<name>A0ABR5SIP4_9BACT</name>
<protein>
    <recommendedName>
        <fullName evidence="1">Cupin type-2 domain-containing protein</fullName>
    </recommendedName>
</protein>
<keyword evidence="3" id="KW-1185">Reference proteome</keyword>
<gene>
    <name evidence="2" type="ORF">ASN18_0410</name>
</gene>
<reference evidence="2 3" key="1">
    <citation type="submission" date="2015-11" db="EMBL/GenBank/DDBJ databases">
        <authorList>
            <person name="Lin W."/>
        </authorList>
    </citation>
    <scope>NUCLEOTIDE SEQUENCE [LARGE SCALE GENOMIC DNA]</scope>
    <source>
        <strain evidence="2 3">HCH-1</strain>
    </source>
</reference>
<proteinExistence type="predicted"/>
<dbReference type="EMBL" id="LNQR01000019">
    <property type="protein sequence ID" value="KWT92824.1"/>
    <property type="molecule type" value="Genomic_DNA"/>
</dbReference>
<dbReference type="InterPro" id="IPR014710">
    <property type="entry name" value="RmlC-like_jellyroll"/>
</dbReference>
<evidence type="ECO:0000259" key="1">
    <source>
        <dbReference type="Pfam" id="PF07883"/>
    </source>
</evidence>
<organism evidence="2 3">
    <name type="scientific">Candidatus Magnetominusculus xianensis</name>
    <dbReference type="NCBI Taxonomy" id="1748249"/>
    <lineage>
        <taxon>Bacteria</taxon>
        <taxon>Pseudomonadati</taxon>
        <taxon>Nitrospirota</taxon>
        <taxon>Nitrospiria</taxon>
        <taxon>Nitrospirales</taxon>
        <taxon>Nitrospiraceae</taxon>
        <taxon>Candidatus Magnetominusculus</taxon>
    </lineage>
</organism>
<evidence type="ECO:0000313" key="2">
    <source>
        <dbReference type="EMBL" id="KWT92824.1"/>
    </source>
</evidence>
<dbReference type="InterPro" id="IPR013096">
    <property type="entry name" value="Cupin_2"/>
</dbReference>
<dbReference type="Proteomes" id="UP000060487">
    <property type="component" value="Unassembled WGS sequence"/>
</dbReference>
<dbReference type="Pfam" id="PF07883">
    <property type="entry name" value="Cupin_2"/>
    <property type="match status" value="1"/>
</dbReference>
<dbReference type="PANTHER" id="PTHR36114">
    <property type="entry name" value="16.7 KDA PROTEIN IN WHIE LOCUS"/>
    <property type="match status" value="1"/>
</dbReference>
<dbReference type="InterPro" id="IPR011051">
    <property type="entry name" value="RmlC_Cupin_sf"/>
</dbReference>
<dbReference type="Gene3D" id="2.60.120.10">
    <property type="entry name" value="Jelly Rolls"/>
    <property type="match status" value="1"/>
</dbReference>
<dbReference type="PANTHER" id="PTHR36114:SF4">
    <property type="entry name" value="CUPIN 2 CONSERVED BARREL DOMAIN-CONTAINING PROTEIN"/>
    <property type="match status" value="1"/>
</dbReference>
<dbReference type="InterPro" id="IPR052044">
    <property type="entry name" value="PKS_Associated_Protein"/>
</dbReference>
<dbReference type="SUPFAM" id="SSF51182">
    <property type="entry name" value="RmlC-like cupins"/>
    <property type="match status" value="1"/>
</dbReference>